<evidence type="ECO:0000256" key="1">
    <source>
        <dbReference type="SAM" id="Phobius"/>
    </source>
</evidence>
<feature type="non-terminal residue" evidence="2">
    <location>
        <position position="83"/>
    </location>
</feature>
<gene>
    <name evidence="2" type="ORF">X975_11202</name>
</gene>
<proteinExistence type="predicted"/>
<accession>A0A087U872</accession>
<evidence type="ECO:0000313" key="3">
    <source>
        <dbReference type="Proteomes" id="UP000054359"/>
    </source>
</evidence>
<keyword evidence="1" id="KW-1133">Transmembrane helix</keyword>
<name>A0A087U872_STEMI</name>
<sequence length="83" mass="9431">MESLNDSTVFSTGSEGFSIILLVVNPNFGVVAAEPLLFIDFRALHSLTYLSRRHFHRCLIVLTPYLILFVIFIQISSFLSLLR</sequence>
<dbReference type="Proteomes" id="UP000054359">
    <property type="component" value="Unassembled WGS sequence"/>
</dbReference>
<reference evidence="2 3" key="1">
    <citation type="submission" date="2013-11" db="EMBL/GenBank/DDBJ databases">
        <title>Genome sequencing of Stegodyphus mimosarum.</title>
        <authorList>
            <person name="Bechsgaard J."/>
        </authorList>
    </citation>
    <scope>NUCLEOTIDE SEQUENCE [LARGE SCALE GENOMIC DNA]</scope>
</reference>
<feature type="transmembrane region" description="Helical" evidence="1">
    <location>
        <begin position="59"/>
        <end position="82"/>
    </location>
</feature>
<dbReference type="EMBL" id="KK118663">
    <property type="protein sequence ID" value="KFM73561.1"/>
    <property type="molecule type" value="Genomic_DNA"/>
</dbReference>
<evidence type="ECO:0000313" key="2">
    <source>
        <dbReference type="EMBL" id="KFM73561.1"/>
    </source>
</evidence>
<keyword evidence="1" id="KW-0472">Membrane</keyword>
<keyword evidence="1" id="KW-0812">Transmembrane</keyword>
<keyword evidence="3" id="KW-1185">Reference proteome</keyword>
<protein>
    <submittedName>
        <fullName evidence="2">Uncharacterized protein</fullName>
    </submittedName>
</protein>
<organism evidence="2 3">
    <name type="scientific">Stegodyphus mimosarum</name>
    <name type="common">African social velvet spider</name>
    <dbReference type="NCBI Taxonomy" id="407821"/>
    <lineage>
        <taxon>Eukaryota</taxon>
        <taxon>Metazoa</taxon>
        <taxon>Ecdysozoa</taxon>
        <taxon>Arthropoda</taxon>
        <taxon>Chelicerata</taxon>
        <taxon>Arachnida</taxon>
        <taxon>Araneae</taxon>
        <taxon>Araneomorphae</taxon>
        <taxon>Entelegynae</taxon>
        <taxon>Eresoidea</taxon>
        <taxon>Eresidae</taxon>
        <taxon>Stegodyphus</taxon>
    </lineage>
</organism>
<dbReference type="AlphaFoldDB" id="A0A087U872"/>
<feature type="transmembrane region" description="Helical" evidence="1">
    <location>
        <begin position="16"/>
        <end position="38"/>
    </location>
</feature>